<dbReference type="EC" id="4.3.1.19" evidence="3"/>
<dbReference type="HOGENOM" id="CLU_021152_4_1_2"/>
<dbReference type="Pfam" id="PF00291">
    <property type="entry name" value="PALP"/>
    <property type="match status" value="1"/>
</dbReference>
<dbReference type="InParanoid" id="Q9HNH6"/>
<evidence type="ECO:0000256" key="3">
    <source>
        <dbReference type="ARBA" id="ARBA00012096"/>
    </source>
</evidence>
<dbReference type="GO" id="GO:0030170">
    <property type="term" value="F:pyridoxal phosphate binding"/>
    <property type="evidence" value="ECO:0007669"/>
    <property type="project" value="InterPro"/>
</dbReference>
<evidence type="ECO:0000256" key="1">
    <source>
        <dbReference type="ARBA" id="ARBA00001933"/>
    </source>
</evidence>
<dbReference type="GO" id="GO:0003941">
    <property type="term" value="F:L-serine ammonia-lyase activity"/>
    <property type="evidence" value="ECO:0000318"/>
    <property type="project" value="GO_Central"/>
</dbReference>
<dbReference type="GO" id="GO:0006565">
    <property type="term" value="P:L-serine catabolic process"/>
    <property type="evidence" value="ECO:0000318"/>
    <property type="project" value="GO_Central"/>
</dbReference>
<organism evidence="7 8">
    <name type="scientific">Halobacterium salinarum (strain ATCC 700922 / JCM 11081 / NRC-1)</name>
    <name type="common">Halobacterium halobium</name>
    <dbReference type="NCBI Taxonomy" id="64091"/>
    <lineage>
        <taxon>Archaea</taxon>
        <taxon>Methanobacteriati</taxon>
        <taxon>Methanobacteriota</taxon>
        <taxon>Stenosarchaea group</taxon>
        <taxon>Halobacteria</taxon>
        <taxon>Halobacteriales</taxon>
        <taxon>Halobacteriaceae</taxon>
        <taxon>Halobacterium</taxon>
        <taxon>Halobacterium salinarum NRC-34001</taxon>
    </lineage>
</organism>
<name>Q9HNH6_HALSA</name>
<dbReference type="InterPro" id="IPR000634">
    <property type="entry name" value="Ser/Thr_deHydtase_PyrdxlP-BS"/>
</dbReference>
<dbReference type="KEGG" id="hal:VNG_2100G"/>
<dbReference type="InterPro" id="IPR005789">
    <property type="entry name" value="Thr_deHydtase_catblc"/>
</dbReference>
<evidence type="ECO:0000256" key="5">
    <source>
        <dbReference type="ARBA" id="ARBA00023239"/>
    </source>
</evidence>
<dbReference type="PANTHER" id="PTHR48078">
    <property type="entry name" value="THREONINE DEHYDRATASE, MITOCHONDRIAL-RELATED"/>
    <property type="match status" value="1"/>
</dbReference>
<dbReference type="PANTHER" id="PTHR48078:SF6">
    <property type="entry name" value="L-THREONINE DEHYDRATASE CATABOLIC TDCB"/>
    <property type="match status" value="1"/>
</dbReference>
<dbReference type="EMBL" id="AE004437">
    <property type="protein sequence ID" value="AAG20244.1"/>
    <property type="molecule type" value="Genomic_DNA"/>
</dbReference>
<dbReference type="Gene3D" id="3.40.50.1100">
    <property type="match status" value="2"/>
</dbReference>
<evidence type="ECO:0000256" key="2">
    <source>
        <dbReference type="ARBA" id="ARBA00010869"/>
    </source>
</evidence>
<gene>
    <name evidence="7" type="primary">iluA</name>
    <name evidence="7" type="ordered locus">VNG_2100G</name>
</gene>
<dbReference type="PROSITE" id="PS00165">
    <property type="entry name" value="DEHYDRATASE_SER_THR"/>
    <property type="match status" value="1"/>
</dbReference>
<dbReference type="NCBIfam" id="TIGR01127">
    <property type="entry name" value="ilvA_1Cterm"/>
    <property type="match status" value="1"/>
</dbReference>
<dbReference type="InterPro" id="IPR036052">
    <property type="entry name" value="TrpB-like_PALP_sf"/>
</dbReference>
<dbReference type="CDD" id="cd04886">
    <property type="entry name" value="ACT_ThrD-II-like"/>
    <property type="match status" value="1"/>
</dbReference>
<dbReference type="FunFam" id="3.40.50.1100:FF:000005">
    <property type="entry name" value="Threonine dehydratase catabolic"/>
    <property type="match status" value="1"/>
</dbReference>
<dbReference type="PATRIC" id="fig|64091.14.peg.1604"/>
<dbReference type="GO" id="GO:0004794">
    <property type="term" value="F:threonine deaminase activity"/>
    <property type="evidence" value="ECO:0007669"/>
    <property type="project" value="UniProtKB-EC"/>
</dbReference>
<dbReference type="Proteomes" id="UP000000554">
    <property type="component" value="Chromosome"/>
</dbReference>
<dbReference type="FunFam" id="3.40.50.1100:FF:000007">
    <property type="entry name" value="L-threonine dehydratase catabolic TdcB"/>
    <property type="match status" value="1"/>
</dbReference>
<dbReference type="CDD" id="cd01562">
    <property type="entry name" value="Thr-dehyd"/>
    <property type="match status" value="1"/>
</dbReference>
<dbReference type="Pfam" id="PF13291">
    <property type="entry name" value="ACT_4"/>
    <property type="match status" value="1"/>
</dbReference>
<comment type="similarity">
    <text evidence="2">Belongs to the serine/threonine dehydratase family.</text>
</comment>
<protein>
    <recommendedName>
        <fullName evidence="3">threonine ammonia-lyase</fullName>
        <ecNumber evidence="3">4.3.1.19</ecNumber>
    </recommendedName>
</protein>
<proteinExistence type="inferred from homology"/>
<comment type="cofactor">
    <cofactor evidence="1">
        <name>pyridoxal 5'-phosphate</name>
        <dbReference type="ChEBI" id="CHEBI:597326"/>
    </cofactor>
</comment>
<dbReference type="PIR" id="H84359">
    <property type="entry name" value="H84359"/>
</dbReference>
<dbReference type="STRING" id="64091.VNG_2100G"/>
<dbReference type="SUPFAM" id="SSF53686">
    <property type="entry name" value="Tryptophan synthase beta subunit-like PLP-dependent enzymes"/>
    <property type="match status" value="1"/>
</dbReference>
<keyword evidence="5" id="KW-0456">Lyase</keyword>
<evidence type="ECO:0000313" key="8">
    <source>
        <dbReference type="Proteomes" id="UP000000554"/>
    </source>
</evidence>
<dbReference type="InterPro" id="IPR044561">
    <property type="entry name" value="ACT_ThrD-II-like"/>
</dbReference>
<dbReference type="PROSITE" id="PS51671">
    <property type="entry name" value="ACT"/>
    <property type="match status" value="1"/>
</dbReference>
<dbReference type="InterPro" id="IPR001926">
    <property type="entry name" value="TrpB-like_PALP"/>
</dbReference>
<dbReference type="InterPro" id="IPR002912">
    <property type="entry name" value="ACT_dom"/>
</dbReference>
<dbReference type="AlphaFoldDB" id="Q9HNH6"/>
<dbReference type="InterPro" id="IPR050147">
    <property type="entry name" value="Ser/Thr_Dehydratase"/>
</dbReference>
<evidence type="ECO:0000313" key="7">
    <source>
        <dbReference type="EMBL" id="AAG20244.1"/>
    </source>
</evidence>
<sequence>MLSRCPVLRRPIPHGTIDHLIRSRDCGTGTRVPRLTKPPLAVSLSLRFDRFYVRGRPTDSCHTLRSRVLRRSPPTVKPGPRIPASMLSLSDIRDARERVSETARHTPLEYSHTFSDLTGADVRPKLECFQRTGSFKIRGATNRIRTLSADQQDAGVVTASAGNHAQGVALAASRSGVDSKVVMPESAPISKIKATKSYGAEVVLHGADYDDAQAHAHELEAAEGRTYVHAFDDEYIMAGQGTLGLEIAADCPTVDTVVVPIGGGGLISGVATALKGELDDVRVIGVQAEGASTVARSLDKGQPQAVDHVDTIADGIAVRQVGAQTFPVIQEHVDEVVTVSDDEIATALVLLLERGKTLVEGAGATALAAVLEDKFEYADGETIVPALCGGNIDLNLLTTVIVRGLVDQGRYVKIRTVLKDSPGSLNDLLATAAEERANIYAIQHDRTNRDIAMNATEVELDLETRGPEHVDRLLTRIQDEGFDVTVLNGPQIVSE</sequence>
<evidence type="ECO:0000256" key="4">
    <source>
        <dbReference type="ARBA" id="ARBA00022898"/>
    </source>
</evidence>
<feature type="domain" description="ACT" evidence="6">
    <location>
        <begin position="413"/>
        <end position="491"/>
    </location>
</feature>
<dbReference type="PaxDb" id="64091-VNG_2100G"/>
<reference evidence="7 8" key="1">
    <citation type="journal article" date="2000" name="Proc. Natl. Acad. Sci. U.S.A.">
        <title>Genome sequence of Halobacterium species NRC-1.</title>
        <authorList>
            <person name="Ng W.V."/>
            <person name="Kennedy S.P."/>
            <person name="Mahairas G.G."/>
            <person name="Berquist B."/>
            <person name="Pan M."/>
            <person name="Shukla H.D."/>
            <person name="Lasky S.R."/>
            <person name="Baliga N.S."/>
            <person name="Thorsson V."/>
            <person name="Sbrogna J."/>
            <person name="Swartzell S."/>
            <person name="Weir D."/>
            <person name="Hall J."/>
            <person name="Dahl T.A."/>
            <person name="Welti R."/>
            <person name="Goo Y.A."/>
            <person name="Leithauser B."/>
            <person name="Keller K."/>
            <person name="Cruz R."/>
            <person name="Danson M.J."/>
            <person name="Hough D.W."/>
            <person name="Maddocks D.G."/>
            <person name="Jablonski P.E."/>
            <person name="Krebs M.P."/>
            <person name="Angevine C.M."/>
            <person name="Dale H."/>
            <person name="Isenbarger T.A."/>
            <person name="Peck R.F."/>
            <person name="Pohlschroder M."/>
            <person name="Spudich J.L."/>
            <person name="Jung K.W."/>
            <person name="Alam M."/>
            <person name="Freitas T."/>
            <person name="Hou S."/>
            <person name="Daniels C.J."/>
            <person name="Dennis P.P."/>
            <person name="Omer A.D."/>
            <person name="Ebhardt H."/>
            <person name="Lowe T.M."/>
            <person name="Liang P."/>
            <person name="Riley M."/>
            <person name="Hood L."/>
            <person name="DasSarma S."/>
        </authorList>
    </citation>
    <scope>NUCLEOTIDE SEQUENCE [LARGE SCALE GENOMIC DNA]</scope>
    <source>
        <strain evidence="8">ATCC 700922 / JCM 11081 / NRC-1</strain>
    </source>
</reference>
<dbReference type="GO" id="GO:0006567">
    <property type="term" value="P:L-threonine catabolic process"/>
    <property type="evidence" value="ECO:0007669"/>
    <property type="project" value="InterPro"/>
</dbReference>
<keyword evidence="4" id="KW-0663">Pyridoxal phosphate</keyword>
<keyword evidence="8" id="KW-1185">Reference proteome</keyword>
<accession>Q9HNH6</accession>
<evidence type="ECO:0000259" key="6">
    <source>
        <dbReference type="PROSITE" id="PS51671"/>
    </source>
</evidence>